<organism evidence="6 7">
    <name type="scientific">Schistosoma rodhaini</name>
    <dbReference type="NCBI Taxonomy" id="6188"/>
    <lineage>
        <taxon>Eukaryota</taxon>
        <taxon>Metazoa</taxon>
        <taxon>Spiralia</taxon>
        <taxon>Lophotrochozoa</taxon>
        <taxon>Platyhelminthes</taxon>
        <taxon>Trematoda</taxon>
        <taxon>Digenea</taxon>
        <taxon>Strigeidida</taxon>
        <taxon>Schistosomatoidea</taxon>
        <taxon>Schistosomatidae</taxon>
        <taxon>Schistosoma</taxon>
    </lineage>
</organism>
<keyword evidence="2" id="KW-0808">Transferase</keyword>
<keyword evidence="5" id="KW-1015">Disulfide bond</keyword>
<dbReference type="GO" id="GO:0016740">
    <property type="term" value="F:transferase activity"/>
    <property type="evidence" value="ECO:0007669"/>
    <property type="project" value="UniProtKB-KW"/>
</dbReference>
<comment type="similarity">
    <text evidence="1">Belongs to the ADP-ribosyl cyclase family.</text>
</comment>
<dbReference type="Gene3D" id="1.20.82.10">
    <property type="entry name" value="ADP Ribosyl Cyclase, Chain A, domain 1"/>
    <property type="match status" value="1"/>
</dbReference>
<dbReference type="Pfam" id="PF02267">
    <property type="entry name" value="Rib_hydrolayse"/>
    <property type="match status" value="1"/>
</dbReference>
<evidence type="ECO:0000256" key="2">
    <source>
        <dbReference type="ARBA" id="ARBA00022679"/>
    </source>
</evidence>
<keyword evidence="3" id="KW-0378">Hydrolase</keyword>
<evidence type="ECO:0000256" key="1">
    <source>
        <dbReference type="ARBA" id="ARBA00005406"/>
    </source>
</evidence>
<dbReference type="GO" id="GO:0016849">
    <property type="term" value="F:phosphorus-oxygen lyase activity"/>
    <property type="evidence" value="ECO:0007669"/>
    <property type="project" value="TreeGrafter"/>
</dbReference>
<dbReference type="PANTHER" id="PTHR10912:SF9">
    <property type="entry name" value="ADP-RIBOSYL CYCLASE_CYCLIC ADP-RIBOSE HYDROLASE"/>
    <property type="match status" value="1"/>
</dbReference>
<dbReference type="GO" id="GO:0061809">
    <property type="term" value="F:NAD+ nucleosidase activity, cyclic ADP-ribose generating"/>
    <property type="evidence" value="ECO:0007669"/>
    <property type="project" value="InterPro"/>
</dbReference>
<dbReference type="PANTHER" id="PTHR10912">
    <property type="entry name" value="ADP-RIBOSYL CYCLASE"/>
    <property type="match status" value="1"/>
</dbReference>
<evidence type="ECO:0008006" key="8">
    <source>
        <dbReference type="Google" id="ProtNLM"/>
    </source>
</evidence>
<name>A0AA85F2K3_9TREM</name>
<keyword evidence="6" id="KW-1185">Reference proteome</keyword>
<dbReference type="GO" id="GO:0005886">
    <property type="term" value="C:plasma membrane"/>
    <property type="evidence" value="ECO:0007669"/>
    <property type="project" value="TreeGrafter"/>
</dbReference>
<dbReference type="Proteomes" id="UP000050792">
    <property type="component" value="Unassembled WGS sequence"/>
</dbReference>
<evidence type="ECO:0000313" key="7">
    <source>
        <dbReference type="WBParaSite" id="SRDH1_32330.1"/>
    </source>
</evidence>
<dbReference type="SUPFAM" id="SSF52309">
    <property type="entry name" value="N-(deoxy)ribosyltransferase-like"/>
    <property type="match status" value="1"/>
</dbReference>
<proteinExistence type="inferred from homology"/>
<protein>
    <recommendedName>
        <fullName evidence="8">ADP-ribosyl cyclase/cyclic ADP-ribose hydrolase</fullName>
    </recommendedName>
</protein>
<dbReference type="InterPro" id="IPR003193">
    <property type="entry name" value="ADP-ribosyl_cyclase"/>
</dbReference>
<dbReference type="AlphaFoldDB" id="A0AA85F2K3"/>
<evidence type="ECO:0000256" key="5">
    <source>
        <dbReference type="ARBA" id="ARBA00023157"/>
    </source>
</evidence>
<dbReference type="WBParaSite" id="SRDH1_32330.1">
    <property type="protein sequence ID" value="SRDH1_32330.1"/>
    <property type="gene ID" value="SRDH1_32330"/>
</dbReference>
<accession>A0AA85F2K3</accession>
<evidence type="ECO:0000313" key="6">
    <source>
        <dbReference type="Proteomes" id="UP000050792"/>
    </source>
</evidence>
<reference evidence="7" key="2">
    <citation type="submission" date="2023-11" db="UniProtKB">
        <authorList>
            <consortium name="WormBaseParasite"/>
        </authorList>
    </citation>
    <scope>IDENTIFICATION</scope>
</reference>
<evidence type="ECO:0000256" key="3">
    <source>
        <dbReference type="ARBA" id="ARBA00022801"/>
    </source>
</evidence>
<evidence type="ECO:0000256" key="4">
    <source>
        <dbReference type="ARBA" id="ARBA00023027"/>
    </source>
</evidence>
<keyword evidence="4" id="KW-0520">NAD</keyword>
<reference evidence="6" key="1">
    <citation type="submission" date="2022-06" db="EMBL/GenBank/DDBJ databases">
        <authorList>
            <person name="Berger JAMES D."/>
            <person name="Berger JAMES D."/>
        </authorList>
    </citation>
    <scope>NUCLEOTIDE SEQUENCE [LARGE SCALE GENOMIC DNA]</scope>
</reference>
<dbReference type="Gene3D" id="3.40.50.720">
    <property type="entry name" value="NAD(P)-binding Rossmann-like Domain"/>
    <property type="match status" value="1"/>
</dbReference>
<sequence length="306" mass="35021">MSVVLVLKKSTDRNQSTISDKFLTLLNHCEIVQSRCTQWKVEHGATNISCSEIWNSFESILLSTHTKSACIMKSGLFDDFVYQLFELEQQQQQQRHHTIQTEQYFHSQVMNIIRGMCKRLGVCRSLETTFPGYLFDELNWCNGSLTGNTKYGTACGCDYKSNVVHAFWQSASAEYARRASGNIVVVLNGSIKAPFNENKTFGKIELPLLKHPRVQQLTVKLVHSLEDVNNRQTCESWSLQELANKLNSVHIPFRCIDDPLEFRHYQCIENPGKQLCQFSASTRSNVETLLILFPLVICLTFYTSMN</sequence>
<dbReference type="CDD" id="cd04759">
    <property type="entry name" value="Rib_hydrolase"/>
    <property type="match status" value="1"/>
</dbReference>